<evidence type="ECO:0000256" key="2">
    <source>
        <dbReference type="ARBA" id="ARBA00022723"/>
    </source>
</evidence>
<reference evidence="5" key="1">
    <citation type="submission" date="2018-05" db="EMBL/GenBank/DDBJ databases">
        <authorList>
            <person name="Lanie J.A."/>
            <person name="Ng W.-L."/>
            <person name="Kazmierczak K.M."/>
            <person name="Andrzejewski T.M."/>
            <person name="Davidsen T.M."/>
            <person name="Wayne K.J."/>
            <person name="Tettelin H."/>
            <person name="Glass J.I."/>
            <person name="Rusch D."/>
            <person name="Podicherti R."/>
            <person name="Tsui H.-C.T."/>
            <person name="Winkler M.E."/>
        </authorList>
    </citation>
    <scope>NUCLEOTIDE SEQUENCE</scope>
</reference>
<dbReference type="Pfam" id="PF01242">
    <property type="entry name" value="PTPS"/>
    <property type="match status" value="1"/>
</dbReference>
<comment type="cofactor">
    <cofactor evidence="1">
        <name>Zn(2+)</name>
        <dbReference type="ChEBI" id="CHEBI:29105"/>
    </cofactor>
</comment>
<dbReference type="PANTHER" id="PTHR12589">
    <property type="entry name" value="PYRUVOYL TETRAHYDROBIOPTERIN SYNTHASE"/>
    <property type="match status" value="1"/>
</dbReference>
<dbReference type="GO" id="GO:0016829">
    <property type="term" value="F:lyase activity"/>
    <property type="evidence" value="ECO:0007669"/>
    <property type="project" value="UniProtKB-KW"/>
</dbReference>
<dbReference type="PANTHER" id="PTHR12589:SF7">
    <property type="entry name" value="6-PYRUVOYL TETRAHYDROBIOPTERIN SYNTHASE"/>
    <property type="match status" value="1"/>
</dbReference>
<dbReference type="InterPro" id="IPR007115">
    <property type="entry name" value="6-PTP_synth/QueD"/>
</dbReference>
<evidence type="ECO:0000313" key="5">
    <source>
        <dbReference type="EMBL" id="SVB50390.1"/>
    </source>
</evidence>
<dbReference type="EMBL" id="UINC01044653">
    <property type="protein sequence ID" value="SVB50390.1"/>
    <property type="molecule type" value="Genomic_DNA"/>
</dbReference>
<organism evidence="5">
    <name type="scientific">marine metagenome</name>
    <dbReference type="NCBI Taxonomy" id="408172"/>
    <lineage>
        <taxon>unclassified sequences</taxon>
        <taxon>metagenomes</taxon>
        <taxon>ecological metagenomes</taxon>
    </lineage>
</organism>
<dbReference type="Gene3D" id="3.30.479.10">
    <property type="entry name" value="6-pyruvoyl tetrahydropterin synthase/QueD"/>
    <property type="match status" value="1"/>
</dbReference>
<accession>A0A382EIA2</accession>
<proteinExistence type="predicted"/>
<evidence type="ECO:0008006" key="6">
    <source>
        <dbReference type="Google" id="ProtNLM"/>
    </source>
</evidence>
<evidence type="ECO:0000256" key="1">
    <source>
        <dbReference type="ARBA" id="ARBA00001947"/>
    </source>
</evidence>
<dbReference type="GO" id="GO:0046872">
    <property type="term" value="F:metal ion binding"/>
    <property type="evidence" value="ECO:0007669"/>
    <property type="project" value="UniProtKB-KW"/>
</dbReference>
<dbReference type="PIRSF" id="PIRSF006113">
    <property type="entry name" value="PTP_synth"/>
    <property type="match status" value="1"/>
</dbReference>
<evidence type="ECO:0000256" key="4">
    <source>
        <dbReference type="ARBA" id="ARBA00023239"/>
    </source>
</evidence>
<gene>
    <name evidence="5" type="ORF">METZ01_LOCUS203244</name>
</gene>
<dbReference type="AlphaFoldDB" id="A0A382EIA2"/>
<dbReference type="InterPro" id="IPR038418">
    <property type="entry name" value="6-PTP_synth/QueD_sf"/>
</dbReference>
<keyword evidence="2" id="KW-0479">Metal-binding</keyword>
<protein>
    <recommendedName>
        <fullName evidence="6">6-pyruvoyl tetrahydrobiopterin synthase</fullName>
    </recommendedName>
</protein>
<evidence type="ECO:0000256" key="3">
    <source>
        <dbReference type="ARBA" id="ARBA00022833"/>
    </source>
</evidence>
<name>A0A382EIA2_9ZZZZ</name>
<keyword evidence="4" id="KW-0456">Lyase</keyword>
<sequence length="120" mass="13843">MYTKLGVEFEIDFAHTLKGHPKCGHPHGHTSRIIVEVAGEVKKGGSYKENMIIDFDEMKKICWDTIQQLDHNDLDTMFDFPTSENIATWIFENLEGKIPIYGVKFFEGNNKYCEVLKSKN</sequence>
<dbReference type="SUPFAM" id="SSF55620">
    <property type="entry name" value="Tetrahydrobiopterin biosynthesis enzymes-like"/>
    <property type="match status" value="1"/>
</dbReference>
<keyword evidence="3" id="KW-0862">Zinc</keyword>